<keyword evidence="3" id="KW-0805">Transcription regulation</keyword>
<proteinExistence type="predicted"/>
<evidence type="ECO:0000256" key="2">
    <source>
        <dbReference type="ARBA" id="ARBA00022737"/>
    </source>
</evidence>
<keyword evidence="5" id="KW-0010">Activator</keyword>
<comment type="caution">
    <text evidence="10">The sequence shown here is derived from an EMBL/GenBank/DDBJ whole genome shotgun (WGS) entry which is preliminary data.</text>
</comment>
<dbReference type="PANTHER" id="PTHR47995:SF18">
    <property type="entry name" value="TRANSCRIPTION FACTOR MYB65"/>
    <property type="match status" value="1"/>
</dbReference>
<dbReference type="Proteomes" id="UP001443914">
    <property type="component" value="Unassembled WGS sequence"/>
</dbReference>
<evidence type="ECO:0000256" key="1">
    <source>
        <dbReference type="ARBA" id="ARBA00004123"/>
    </source>
</evidence>
<dbReference type="GO" id="GO:0048235">
    <property type="term" value="P:pollen sperm cell differentiation"/>
    <property type="evidence" value="ECO:0007669"/>
    <property type="project" value="UniProtKB-ARBA"/>
</dbReference>
<dbReference type="InterPro" id="IPR009057">
    <property type="entry name" value="Homeodomain-like_sf"/>
</dbReference>
<evidence type="ECO:0000256" key="5">
    <source>
        <dbReference type="ARBA" id="ARBA00023159"/>
    </source>
</evidence>
<keyword evidence="7" id="KW-0539">Nucleus</keyword>
<feature type="domain" description="Myb-like" evidence="8">
    <location>
        <begin position="61"/>
        <end position="111"/>
    </location>
</feature>
<dbReference type="EMBL" id="JBDFQZ010000009">
    <property type="protein sequence ID" value="KAK9689260.1"/>
    <property type="molecule type" value="Genomic_DNA"/>
</dbReference>
<dbReference type="SUPFAM" id="SSF46689">
    <property type="entry name" value="Homeodomain-like"/>
    <property type="match status" value="1"/>
</dbReference>
<gene>
    <name evidence="10" type="ORF">RND81_09G047200</name>
</gene>
<evidence type="ECO:0000256" key="3">
    <source>
        <dbReference type="ARBA" id="ARBA00023015"/>
    </source>
</evidence>
<keyword evidence="2" id="KW-0677">Repeat</keyword>
<feature type="domain" description="HTH myb-type" evidence="9">
    <location>
        <begin position="61"/>
        <end position="115"/>
    </location>
</feature>
<dbReference type="FunFam" id="1.10.10.60:FF:000001">
    <property type="entry name" value="MYB-related transcription factor"/>
    <property type="match status" value="1"/>
</dbReference>
<protein>
    <submittedName>
        <fullName evidence="10">Uncharacterized protein</fullName>
    </submittedName>
</protein>
<dbReference type="CDD" id="cd00167">
    <property type="entry name" value="SANT"/>
    <property type="match status" value="2"/>
</dbReference>
<dbReference type="PROSITE" id="PS51294">
    <property type="entry name" value="HTH_MYB"/>
    <property type="match status" value="2"/>
</dbReference>
<evidence type="ECO:0000256" key="4">
    <source>
        <dbReference type="ARBA" id="ARBA00023125"/>
    </source>
</evidence>
<dbReference type="FunFam" id="1.10.10.60:FF:000119">
    <property type="entry name" value="Transcription factor GAMYB"/>
    <property type="match status" value="1"/>
</dbReference>
<evidence type="ECO:0000313" key="11">
    <source>
        <dbReference type="Proteomes" id="UP001443914"/>
    </source>
</evidence>
<dbReference type="PANTHER" id="PTHR47995">
    <property type="entry name" value="TRANSCRIPTION FACTOR MYB33-RELATED"/>
    <property type="match status" value="1"/>
</dbReference>
<comment type="subcellular location">
    <subcellularLocation>
        <location evidence="1">Nucleus</location>
    </subcellularLocation>
</comment>
<evidence type="ECO:0000259" key="8">
    <source>
        <dbReference type="PROSITE" id="PS50090"/>
    </source>
</evidence>
<dbReference type="GO" id="GO:0005634">
    <property type="term" value="C:nucleus"/>
    <property type="evidence" value="ECO:0007669"/>
    <property type="project" value="UniProtKB-SubCell"/>
</dbReference>
<name>A0AAW1IHK9_SAPOF</name>
<organism evidence="10 11">
    <name type="scientific">Saponaria officinalis</name>
    <name type="common">Common soapwort</name>
    <name type="synonym">Lychnis saponaria</name>
    <dbReference type="NCBI Taxonomy" id="3572"/>
    <lineage>
        <taxon>Eukaryota</taxon>
        <taxon>Viridiplantae</taxon>
        <taxon>Streptophyta</taxon>
        <taxon>Embryophyta</taxon>
        <taxon>Tracheophyta</taxon>
        <taxon>Spermatophyta</taxon>
        <taxon>Magnoliopsida</taxon>
        <taxon>eudicotyledons</taxon>
        <taxon>Gunneridae</taxon>
        <taxon>Pentapetalae</taxon>
        <taxon>Caryophyllales</taxon>
        <taxon>Caryophyllaceae</taxon>
        <taxon>Caryophylleae</taxon>
        <taxon>Saponaria</taxon>
    </lineage>
</organism>
<keyword evidence="6" id="KW-0804">Transcription</keyword>
<dbReference type="InterPro" id="IPR017930">
    <property type="entry name" value="Myb_dom"/>
</dbReference>
<dbReference type="InterPro" id="IPR001005">
    <property type="entry name" value="SANT/Myb"/>
</dbReference>
<evidence type="ECO:0000313" key="10">
    <source>
        <dbReference type="EMBL" id="KAK9689260.1"/>
    </source>
</evidence>
<feature type="domain" description="Myb-like" evidence="8">
    <location>
        <begin position="8"/>
        <end position="60"/>
    </location>
</feature>
<evidence type="ECO:0000256" key="6">
    <source>
        <dbReference type="ARBA" id="ARBA00023163"/>
    </source>
</evidence>
<keyword evidence="4" id="KW-0238">DNA-binding</keyword>
<dbReference type="Gene3D" id="1.10.10.60">
    <property type="entry name" value="Homeodomain-like"/>
    <property type="match status" value="2"/>
</dbReference>
<dbReference type="AlphaFoldDB" id="A0AAW1IHK9"/>
<accession>A0AAW1IHK9</accession>
<dbReference type="Pfam" id="PF00249">
    <property type="entry name" value="Myb_DNA-binding"/>
    <property type="match status" value="2"/>
</dbReference>
<dbReference type="GO" id="GO:0003677">
    <property type="term" value="F:DNA binding"/>
    <property type="evidence" value="ECO:0007669"/>
    <property type="project" value="UniProtKB-KW"/>
</dbReference>
<dbReference type="GO" id="GO:0040008">
    <property type="term" value="P:regulation of growth"/>
    <property type="evidence" value="ECO:0007669"/>
    <property type="project" value="UniProtKB-ARBA"/>
</dbReference>
<sequence length="420" mass="47056">MTSSGEKGGAVKKGPWSAAEDAVLVEYVSKNGEGNWNAVQRNTGLQRCGKSCRLRWANHLRPNLKKGAFSVDEERLIIDLHSKLGNKWARISSHLPGRTDNEIKNYWNTRVKRRLRQGLPLYPNQNNSVSTQTAKTQSFQQPPSFPLSLHKNTPNNNHNNLSLFNPISLPSSFFPLHHPPPFLAPHFQRRDLNTFTGHLVSSPSQMGSFQLNSNGFGSGYGFDSGQVPMTRFGSEGFNFDTPRNFELPSNQYDQNETYDHEVVSEVKDNNDPNVGRTKSGLLDDLLQEAQIKATGRGVKREREDCGLQWDVSTSENSFTGIKKEEFEGQQLNSEKEDISNLLDLIPSLVHVPEWCNDGGGGDSPVDQSASITSIEINNDDDKTVQPPLPTVMSTSDYEDNGDDWNNNDNSYSWDNLPRIY</sequence>
<evidence type="ECO:0000259" key="9">
    <source>
        <dbReference type="PROSITE" id="PS51294"/>
    </source>
</evidence>
<evidence type="ECO:0000256" key="7">
    <source>
        <dbReference type="ARBA" id="ARBA00023242"/>
    </source>
</evidence>
<reference evidence="10" key="1">
    <citation type="submission" date="2024-03" db="EMBL/GenBank/DDBJ databases">
        <title>WGS assembly of Saponaria officinalis var. Norfolk2.</title>
        <authorList>
            <person name="Jenkins J."/>
            <person name="Shu S."/>
            <person name="Grimwood J."/>
            <person name="Barry K."/>
            <person name="Goodstein D."/>
            <person name="Schmutz J."/>
            <person name="Leebens-Mack J."/>
            <person name="Osbourn A."/>
        </authorList>
    </citation>
    <scope>NUCLEOTIDE SEQUENCE [LARGE SCALE GENOMIC DNA]</scope>
    <source>
        <strain evidence="10">JIC</strain>
    </source>
</reference>
<dbReference type="GO" id="GO:0045893">
    <property type="term" value="P:positive regulation of DNA-templated transcription"/>
    <property type="evidence" value="ECO:0007669"/>
    <property type="project" value="UniProtKB-ARBA"/>
</dbReference>
<feature type="domain" description="HTH myb-type" evidence="9">
    <location>
        <begin position="11"/>
        <end position="60"/>
    </location>
</feature>
<dbReference type="SMART" id="SM00717">
    <property type="entry name" value="SANT"/>
    <property type="match status" value="2"/>
</dbReference>
<dbReference type="PROSITE" id="PS50090">
    <property type="entry name" value="MYB_LIKE"/>
    <property type="match status" value="2"/>
</dbReference>
<keyword evidence="11" id="KW-1185">Reference proteome</keyword>